<organism evidence="6 7">
    <name type="scientific">Anaeromyces robustus</name>
    <dbReference type="NCBI Taxonomy" id="1754192"/>
    <lineage>
        <taxon>Eukaryota</taxon>
        <taxon>Fungi</taxon>
        <taxon>Fungi incertae sedis</taxon>
        <taxon>Chytridiomycota</taxon>
        <taxon>Chytridiomycota incertae sedis</taxon>
        <taxon>Neocallimastigomycetes</taxon>
        <taxon>Neocallimastigales</taxon>
        <taxon>Neocallimastigaceae</taxon>
        <taxon>Anaeromyces</taxon>
    </lineage>
</organism>
<keyword evidence="4 5" id="KW-0472">Membrane</keyword>
<proteinExistence type="predicted"/>
<dbReference type="AlphaFoldDB" id="A0A1Y1XAD3"/>
<evidence type="ECO:0008006" key="8">
    <source>
        <dbReference type="Google" id="ProtNLM"/>
    </source>
</evidence>
<feature type="transmembrane region" description="Helical" evidence="5">
    <location>
        <begin position="71"/>
        <end position="87"/>
    </location>
</feature>
<evidence type="ECO:0000313" key="6">
    <source>
        <dbReference type="EMBL" id="ORX82689.1"/>
    </source>
</evidence>
<comment type="caution">
    <text evidence="6">The sequence shown here is derived from an EMBL/GenBank/DDBJ whole genome shotgun (WGS) entry which is preliminary data.</text>
</comment>
<name>A0A1Y1XAD3_9FUNG</name>
<evidence type="ECO:0000256" key="2">
    <source>
        <dbReference type="ARBA" id="ARBA00022692"/>
    </source>
</evidence>
<dbReference type="OrthoDB" id="419711at2759"/>
<protein>
    <recommendedName>
        <fullName evidence="8">FAR-17a/AIG1-like protein</fullName>
    </recommendedName>
</protein>
<dbReference type="EMBL" id="MCFG01000089">
    <property type="protein sequence ID" value="ORX82689.1"/>
    <property type="molecule type" value="Genomic_DNA"/>
</dbReference>
<keyword evidence="3 5" id="KW-1133">Transmembrane helix</keyword>
<keyword evidence="7" id="KW-1185">Reference proteome</keyword>
<dbReference type="Pfam" id="PF04750">
    <property type="entry name" value="Far-17a_AIG1"/>
    <property type="match status" value="1"/>
</dbReference>
<evidence type="ECO:0000313" key="7">
    <source>
        <dbReference type="Proteomes" id="UP000193944"/>
    </source>
</evidence>
<evidence type="ECO:0000256" key="1">
    <source>
        <dbReference type="ARBA" id="ARBA00004127"/>
    </source>
</evidence>
<gene>
    <name evidence="6" type="ORF">BCR32DRAFT_267474</name>
</gene>
<evidence type="ECO:0000256" key="3">
    <source>
        <dbReference type="ARBA" id="ARBA00022989"/>
    </source>
</evidence>
<feature type="transmembrane region" description="Helical" evidence="5">
    <location>
        <begin position="172"/>
        <end position="190"/>
    </location>
</feature>
<sequence>MSFESFFVSDKFNLYQTITPFKGSKKGLFYFRLFALFIFTLGIPGSVYTTIHHNPKKQGWQWFCYFTNQTFVALYIYFLIGIINYLLDAKGKLNSKISNSFVHTIYHIFCNVLFPLAFIVTVIFWGLIFPTQETYYFTPIHWAENIIQHLLNSVFMGIDWYLVTIPTGYSHFIPMFVVGVAYLVYTQIYYYIYNIWVYPFLNRDTNKKWYILYSGLVIAWSFIGFVFAGIQKFKNRNRKLVSHKKLQDDIDLA</sequence>
<reference evidence="6 7" key="2">
    <citation type="submission" date="2016-08" db="EMBL/GenBank/DDBJ databases">
        <title>Pervasive Adenine N6-methylation of Active Genes in Fungi.</title>
        <authorList>
            <consortium name="DOE Joint Genome Institute"/>
            <person name="Mondo S.J."/>
            <person name="Dannebaum R.O."/>
            <person name="Kuo R.C."/>
            <person name="Labutti K."/>
            <person name="Haridas S."/>
            <person name="Kuo A."/>
            <person name="Salamov A."/>
            <person name="Ahrendt S.R."/>
            <person name="Lipzen A."/>
            <person name="Sullivan W."/>
            <person name="Andreopoulos W.B."/>
            <person name="Clum A."/>
            <person name="Lindquist E."/>
            <person name="Daum C."/>
            <person name="Ramamoorthy G.K."/>
            <person name="Gryganskyi A."/>
            <person name="Culley D."/>
            <person name="Magnuson J.K."/>
            <person name="James T.Y."/>
            <person name="O'Malley M.A."/>
            <person name="Stajich J.E."/>
            <person name="Spatafora J.W."/>
            <person name="Visel A."/>
            <person name="Grigoriev I.V."/>
        </authorList>
    </citation>
    <scope>NUCLEOTIDE SEQUENCE [LARGE SCALE GENOMIC DNA]</scope>
    <source>
        <strain evidence="6 7">S4</strain>
    </source>
</reference>
<dbReference type="Proteomes" id="UP000193944">
    <property type="component" value="Unassembled WGS sequence"/>
</dbReference>
<dbReference type="InterPro" id="IPR006838">
    <property type="entry name" value="ADTRP_AIG1"/>
</dbReference>
<evidence type="ECO:0000256" key="5">
    <source>
        <dbReference type="SAM" id="Phobius"/>
    </source>
</evidence>
<feature type="transmembrane region" description="Helical" evidence="5">
    <location>
        <begin position="210"/>
        <end position="230"/>
    </location>
</feature>
<dbReference type="PANTHER" id="PTHR12242">
    <property type="entry name" value="OS02G0130600 PROTEIN-RELATED"/>
    <property type="match status" value="1"/>
</dbReference>
<keyword evidence="2 5" id="KW-0812">Transmembrane</keyword>
<comment type="subcellular location">
    <subcellularLocation>
        <location evidence="1">Endomembrane system</location>
        <topology evidence="1">Multi-pass membrane protein</topology>
    </subcellularLocation>
</comment>
<feature type="transmembrane region" description="Helical" evidence="5">
    <location>
        <begin position="29"/>
        <end position="51"/>
    </location>
</feature>
<evidence type="ECO:0000256" key="4">
    <source>
        <dbReference type="ARBA" id="ARBA00023136"/>
    </source>
</evidence>
<dbReference type="GO" id="GO:0012505">
    <property type="term" value="C:endomembrane system"/>
    <property type="evidence" value="ECO:0007669"/>
    <property type="project" value="UniProtKB-SubCell"/>
</dbReference>
<reference evidence="6 7" key="1">
    <citation type="submission" date="2016-08" db="EMBL/GenBank/DDBJ databases">
        <title>A Parts List for Fungal Cellulosomes Revealed by Comparative Genomics.</title>
        <authorList>
            <consortium name="DOE Joint Genome Institute"/>
            <person name="Haitjema C.H."/>
            <person name="Gilmore S.P."/>
            <person name="Henske J.K."/>
            <person name="Solomon K.V."/>
            <person name="De Groot R."/>
            <person name="Kuo A."/>
            <person name="Mondo S.J."/>
            <person name="Salamov A.A."/>
            <person name="Labutti K."/>
            <person name="Zhao Z."/>
            <person name="Chiniquy J."/>
            <person name="Barry K."/>
            <person name="Brewer H.M."/>
            <person name="Purvine S.O."/>
            <person name="Wright A.T."/>
            <person name="Boxma B."/>
            <person name="Van Alen T."/>
            <person name="Hackstein J.H."/>
            <person name="Baker S.E."/>
            <person name="Grigoriev I.V."/>
            <person name="O'Malley M.A."/>
        </authorList>
    </citation>
    <scope>NUCLEOTIDE SEQUENCE [LARGE SCALE GENOMIC DNA]</scope>
    <source>
        <strain evidence="6 7">S4</strain>
    </source>
</reference>
<accession>A0A1Y1XAD3</accession>
<feature type="transmembrane region" description="Helical" evidence="5">
    <location>
        <begin position="108"/>
        <end position="126"/>
    </location>
</feature>
<dbReference type="GO" id="GO:0016020">
    <property type="term" value="C:membrane"/>
    <property type="evidence" value="ECO:0007669"/>
    <property type="project" value="InterPro"/>
</dbReference>